<gene>
    <name evidence="3" type="ORF">EGYM00163_LOCUS33025</name>
</gene>
<reference evidence="3" key="1">
    <citation type="submission" date="2021-01" db="EMBL/GenBank/DDBJ databases">
        <authorList>
            <person name="Corre E."/>
            <person name="Pelletier E."/>
            <person name="Niang G."/>
            <person name="Scheremetjew M."/>
            <person name="Finn R."/>
            <person name="Kale V."/>
            <person name="Holt S."/>
            <person name="Cochrane G."/>
            <person name="Meng A."/>
            <person name="Brown T."/>
            <person name="Cohen L."/>
        </authorList>
    </citation>
    <scope>NUCLEOTIDE SEQUENCE</scope>
    <source>
        <strain evidence="3">CCMP1594</strain>
    </source>
</reference>
<dbReference type="PROSITE" id="PS50096">
    <property type="entry name" value="IQ"/>
    <property type="match status" value="1"/>
</dbReference>
<feature type="region of interest" description="Disordered" evidence="2">
    <location>
        <begin position="1"/>
        <end position="53"/>
    </location>
</feature>
<protein>
    <submittedName>
        <fullName evidence="3">Uncharacterized protein</fullName>
    </submittedName>
</protein>
<feature type="compositionally biased region" description="Low complexity" evidence="2">
    <location>
        <begin position="679"/>
        <end position="695"/>
    </location>
</feature>
<keyword evidence="1" id="KW-0175">Coiled coil</keyword>
<sequence>MADFEGPSLPPIPSPERPTQAMGDKIQEGLRLPRISPSGHNVTSPADESGRGSSAAQILLDNSQTLELALEVLVSEEQVVRRDIISKQDVDAIRIVRDVQTSLSRGSGETVPDAFASYHTQYLFSNPQEFWETVWKLQKDEEILRSALVAEEAGTYSRLQDVCGGGRMGLAAGTIQRGWRCHEARTTVRRKMLARNAEEAVYHPAIANSTVQFHYPRPGQAPYEVPKLPAPPGSGEYSPDVSGLLTYQGGGDLTLGESMQRVKDLISRFGPQQNAQLYEVTQQNFPQAIEVDPDKNMCTINLYSLDRVALEDFHRHATYIAHHFPTLGTYSGTQGLIPPRGPVPTDEQSIVKREVLARRIADLVPENQKTLIMHLRRLAPYVIKIQDGVGMIDTGDLDEPRYQQTNVIVLELLQVQRDQNVDIREALEAERLRIAKEREELELQREKEEAEQMKNRREIMDKAWLQEQQIRDYEERQLLLRMRQQEELDRKRLAIDQEKKLHEERLKWEQQEYMKKESERQRERDEKFRLRQQLNDLEQRRLDHQRHMDTQEREYQRRLRQLEMREKELEFQRSMKSAEEKETLELSRKSLAKELDLLDESQTALLRTYARDITPKAVQEERVVPDHVSGHAIPCLLAYAQQLRSASSASPSHMPRPPAKQTPEATYRRPSNNADMRVAAAPQAPDAQPSSSADQVGDTLRKQPTMDDRFELSDTIGKLQKVQQKKLCDHLQKHHPSAIFTVEGRVGVDTANLSDVDFWAVSTVVQDLSVA</sequence>
<dbReference type="EMBL" id="HBJA01095317">
    <property type="protein sequence ID" value="CAE0821850.1"/>
    <property type="molecule type" value="Transcribed_RNA"/>
</dbReference>
<feature type="region of interest" description="Disordered" evidence="2">
    <location>
        <begin position="646"/>
        <end position="706"/>
    </location>
</feature>
<evidence type="ECO:0000256" key="1">
    <source>
        <dbReference type="SAM" id="Coils"/>
    </source>
</evidence>
<feature type="coiled-coil region" evidence="1">
    <location>
        <begin position="506"/>
        <end position="601"/>
    </location>
</feature>
<proteinExistence type="predicted"/>
<evidence type="ECO:0000313" key="3">
    <source>
        <dbReference type="EMBL" id="CAE0821850.1"/>
    </source>
</evidence>
<feature type="coiled-coil region" evidence="1">
    <location>
        <begin position="420"/>
        <end position="463"/>
    </location>
</feature>
<evidence type="ECO:0000256" key="2">
    <source>
        <dbReference type="SAM" id="MobiDB-lite"/>
    </source>
</evidence>
<feature type="compositionally biased region" description="Polar residues" evidence="2">
    <location>
        <begin position="38"/>
        <end position="53"/>
    </location>
</feature>
<dbReference type="AlphaFoldDB" id="A0A7S4G139"/>
<organism evidence="3">
    <name type="scientific">Eutreptiella gymnastica</name>
    <dbReference type="NCBI Taxonomy" id="73025"/>
    <lineage>
        <taxon>Eukaryota</taxon>
        <taxon>Discoba</taxon>
        <taxon>Euglenozoa</taxon>
        <taxon>Euglenida</taxon>
        <taxon>Spirocuta</taxon>
        <taxon>Euglenophyceae</taxon>
        <taxon>Eutreptiales</taxon>
        <taxon>Eutreptiaceae</taxon>
        <taxon>Eutreptiella</taxon>
    </lineage>
</organism>
<accession>A0A7S4G139</accession>
<name>A0A7S4G139_9EUGL</name>